<dbReference type="GO" id="GO:0009279">
    <property type="term" value="C:cell outer membrane"/>
    <property type="evidence" value="ECO:0007669"/>
    <property type="project" value="UniProtKB-SubCell"/>
</dbReference>
<dbReference type="InterPro" id="IPR012910">
    <property type="entry name" value="Plug_dom"/>
</dbReference>
<evidence type="ECO:0000256" key="9">
    <source>
        <dbReference type="ARBA" id="ARBA00023136"/>
    </source>
</evidence>
<dbReference type="Pfam" id="PF07715">
    <property type="entry name" value="Plug"/>
    <property type="match status" value="1"/>
</dbReference>
<dbReference type="Pfam" id="PF00593">
    <property type="entry name" value="TonB_dep_Rec_b-barrel"/>
    <property type="match status" value="1"/>
</dbReference>
<evidence type="ECO:0000256" key="3">
    <source>
        <dbReference type="ARBA" id="ARBA00022452"/>
    </source>
</evidence>
<keyword evidence="9 11" id="KW-0472">Membrane</keyword>
<keyword evidence="8 12" id="KW-0798">TonB box</keyword>
<feature type="chain" id="PRO_5011728706" evidence="13">
    <location>
        <begin position="20"/>
        <end position="763"/>
    </location>
</feature>
<evidence type="ECO:0000259" key="14">
    <source>
        <dbReference type="Pfam" id="PF00593"/>
    </source>
</evidence>
<name>A0A1I7N908_9BACT</name>
<dbReference type="GO" id="GO:0006826">
    <property type="term" value="P:iron ion transport"/>
    <property type="evidence" value="ECO:0007669"/>
    <property type="project" value="UniProtKB-KW"/>
</dbReference>
<sequence>MKHVFLSFILNFVLLYALAQSSSAIQGILINASTLEAVAGAAIRDSQNKVIALTDAQGRFSFPSTDADSLVISCVGYETLKIPAMAALGTLYLKPAATALQEMVVTASREGEQRATVPVALSVISSRMMQQTHAITLDQLLNQVTGVYMVDLGNEQHTMAIRQPIGYRSVYLYLEDGIPIRTVGNFNHNALIEINSAAVKNIEIIRGPGSSIYGSDAIGGAVNFITYDPSAVPAAKLSVDGSSIGYRRAQFQVSSTKNKMGVGLYGYYANQHDTYHQHNDFHKLAVTLKGDVYINDYVKWENELSIIDYRSDMNGGLDSLDFYKKNYASYYTFNYRSVKAIRFASSLHYKKGNLGEGFATAYFRYNDIGQNPTYRIKCTADPLKATGEINDNRFTSYGLLMQHTLKNASSHLQAIFGINAEYSPLNYHAQFIQIQKDTAGYYISFTPTDSVLTDYHAGIDNEAAYVQLKWEPIHALYVVGGIRYDRLAYHFVNHLSPSAYTGAPSSINVFSHVTPKIGLTYHFSPRSGFYANISQGFAPPDITDLYNGVKVPYLKPAVYMNYEAGGWFMWQQGKGSIQADVYRMMGTHEIITVRQDDGSYQNENAGKTLHEGIEYTIAYSPFTGVQLKWNGTWAYHEFLEYQINGKDYSHTQMNAAPRILYFAEISYHPGFLRNAYIAFDWQHLGKYYIDPANTQIYKGYDLFHIRSGYQWNRLGVWLNVLNVMNTIYATTVDYASYGNTYRAGIPRTWQIGISYDFTGNPKS</sequence>
<dbReference type="PROSITE" id="PS52016">
    <property type="entry name" value="TONB_DEPENDENT_REC_3"/>
    <property type="match status" value="1"/>
</dbReference>
<evidence type="ECO:0000256" key="5">
    <source>
        <dbReference type="ARBA" id="ARBA00022692"/>
    </source>
</evidence>
<keyword evidence="7" id="KW-0406">Ion transport</keyword>
<comment type="subcellular location">
    <subcellularLocation>
        <location evidence="1 11">Cell outer membrane</location>
        <topology evidence="1 11">Multi-pass membrane protein</topology>
    </subcellularLocation>
</comment>
<dbReference type="OrthoDB" id="9782587at2"/>
<evidence type="ECO:0000256" key="7">
    <source>
        <dbReference type="ARBA" id="ARBA00023065"/>
    </source>
</evidence>
<keyword evidence="17" id="KW-1185">Reference proteome</keyword>
<evidence type="ECO:0000256" key="4">
    <source>
        <dbReference type="ARBA" id="ARBA00022496"/>
    </source>
</evidence>
<evidence type="ECO:0000259" key="15">
    <source>
        <dbReference type="Pfam" id="PF07715"/>
    </source>
</evidence>
<reference evidence="17" key="1">
    <citation type="submission" date="2016-10" db="EMBL/GenBank/DDBJ databases">
        <authorList>
            <person name="Varghese N."/>
            <person name="Submissions S."/>
        </authorList>
    </citation>
    <scope>NUCLEOTIDE SEQUENCE [LARGE SCALE GENOMIC DNA]</scope>
    <source>
        <strain evidence="17">DSM 14807</strain>
    </source>
</reference>
<dbReference type="PANTHER" id="PTHR32552:SF81">
    <property type="entry name" value="TONB-DEPENDENT OUTER MEMBRANE RECEPTOR"/>
    <property type="match status" value="1"/>
</dbReference>
<evidence type="ECO:0000256" key="10">
    <source>
        <dbReference type="ARBA" id="ARBA00023237"/>
    </source>
</evidence>
<evidence type="ECO:0000256" key="2">
    <source>
        <dbReference type="ARBA" id="ARBA00022448"/>
    </source>
</evidence>
<keyword evidence="4" id="KW-0410">Iron transport</keyword>
<evidence type="ECO:0000256" key="1">
    <source>
        <dbReference type="ARBA" id="ARBA00004571"/>
    </source>
</evidence>
<dbReference type="Pfam" id="PF13715">
    <property type="entry name" value="CarbopepD_reg_2"/>
    <property type="match status" value="1"/>
</dbReference>
<dbReference type="PANTHER" id="PTHR32552">
    <property type="entry name" value="FERRICHROME IRON RECEPTOR-RELATED"/>
    <property type="match status" value="1"/>
</dbReference>
<proteinExistence type="inferred from homology"/>
<accession>A0A1I7N908</accession>
<feature type="signal peptide" evidence="13">
    <location>
        <begin position="1"/>
        <end position="19"/>
    </location>
</feature>
<dbReference type="SUPFAM" id="SSF56935">
    <property type="entry name" value="Porins"/>
    <property type="match status" value="1"/>
</dbReference>
<evidence type="ECO:0000256" key="6">
    <source>
        <dbReference type="ARBA" id="ARBA00023004"/>
    </source>
</evidence>
<feature type="domain" description="TonB-dependent receptor-like beta-barrel" evidence="14">
    <location>
        <begin position="306"/>
        <end position="723"/>
    </location>
</feature>
<organism evidence="16 17">
    <name type="scientific">Thermoflavifilum thermophilum</name>
    <dbReference type="NCBI Taxonomy" id="1393122"/>
    <lineage>
        <taxon>Bacteria</taxon>
        <taxon>Pseudomonadati</taxon>
        <taxon>Bacteroidota</taxon>
        <taxon>Chitinophagia</taxon>
        <taxon>Chitinophagales</taxon>
        <taxon>Chitinophagaceae</taxon>
        <taxon>Thermoflavifilum</taxon>
    </lineage>
</organism>
<evidence type="ECO:0000313" key="17">
    <source>
        <dbReference type="Proteomes" id="UP000199537"/>
    </source>
</evidence>
<dbReference type="InterPro" id="IPR008969">
    <property type="entry name" value="CarboxyPept-like_regulatory"/>
</dbReference>
<protein>
    <submittedName>
        <fullName evidence="16">Outer membrane receptor proteins, mostly Fe transport</fullName>
    </submittedName>
</protein>
<feature type="domain" description="TonB-dependent receptor plug" evidence="15">
    <location>
        <begin position="116"/>
        <end position="221"/>
    </location>
</feature>
<dbReference type="SUPFAM" id="SSF49464">
    <property type="entry name" value="Carboxypeptidase regulatory domain-like"/>
    <property type="match status" value="1"/>
</dbReference>
<keyword evidence="10 11" id="KW-0998">Cell outer membrane</keyword>
<keyword evidence="3 11" id="KW-1134">Transmembrane beta strand</keyword>
<evidence type="ECO:0000256" key="8">
    <source>
        <dbReference type="ARBA" id="ARBA00023077"/>
    </source>
</evidence>
<keyword evidence="16" id="KW-0675">Receptor</keyword>
<keyword evidence="6" id="KW-0408">Iron</keyword>
<gene>
    <name evidence="16" type="ORF">SAMN05660895_0995</name>
</gene>
<evidence type="ECO:0000256" key="13">
    <source>
        <dbReference type="SAM" id="SignalP"/>
    </source>
</evidence>
<evidence type="ECO:0000256" key="11">
    <source>
        <dbReference type="PROSITE-ProRule" id="PRU01360"/>
    </source>
</evidence>
<dbReference type="InterPro" id="IPR036942">
    <property type="entry name" value="Beta-barrel_TonB_sf"/>
</dbReference>
<keyword evidence="5 11" id="KW-0812">Transmembrane</keyword>
<dbReference type="InterPro" id="IPR039426">
    <property type="entry name" value="TonB-dep_rcpt-like"/>
</dbReference>
<dbReference type="RefSeq" id="WP_092458553.1">
    <property type="nucleotide sequence ID" value="NZ_FPCJ01000001.1"/>
</dbReference>
<dbReference type="STRING" id="1393122.SAMN05660895_0995"/>
<keyword evidence="13" id="KW-0732">Signal</keyword>
<keyword evidence="2 11" id="KW-0813">Transport</keyword>
<dbReference type="Gene3D" id="2.170.130.10">
    <property type="entry name" value="TonB-dependent receptor, plug domain"/>
    <property type="match status" value="1"/>
</dbReference>
<dbReference type="InterPro" id="IPR000531">
    <property type="entry name" value="Beta-barrel_TonB"/>
</dbReference>
<dbReference type="InterPro" id="IPR037066">
    <property type="entry name" value="Plug_dom_sf"/>
</dbReference>
<evidence type="ECO:0000256" key="12">
    <source>
        <dbReference type="RuleBase" id="RU003357"/>
    </source>
</evidence>
<comment type="similarity">
    <text evidence="11 12">Belongs to the TonB-dependent receptor family.</text>
</comment>
<dbReference type="AlphaFoldDB" id="A0A1I7N908"/>
<evidence type="ECO:0000313" key="16">
    <source>
        <dbReference type="EMBL" id="SFV31157.1"/>
    </source>
</evidence>
<dbReference type="Gene3D" id="2.40.170.20">
    <property type="entry name" value="TonB-dependent receptor, beta-barrel domain"/>
    <property type="match status" value="1"/>
</dbReference>
<dbReference type="EMBL" id="FPCJ01000001">
    <property type="protein sequence ID" value="SFV31157.1"/>
    <property type="molecule type" value="Genomic_DNA"/>
</dbReference>
<dbReference type="Proteomes" id="UP000199537">
    <property type="component" value="Unassembled WGS sequence"/>
</dbReference>